<dbReference type="HOGENOM" id="CLU_766937_0_0_10"/>
<organism evidence="1 2">
    <name type="scientific">Niastella koreensis (strain DSM 17620 / KACC 11465 / NBRC 106392 / GR20-10)</name>
    <dbReference type="NCBI Taxonomy" id="700598"/>
    <lineage>
        <taxon>Bacteria</taxon>
        <taxon>Pseudomonadati</taxon>
        <taxon>Bacteroidota</taxon>
        <taxon>Chitinophagia</taxon>
        <taxon>Chitinophagales</taxon>
        <taxon>Chitinophagaceae</taxon>
        <taxon>Niastella</taxon>
    </lineage>
</organism>
<name>G8TAU6_NIAKG</name>
<dbReference type="Proteomes" id="UP000005438">
    <property type="component" value="Chromosome"/>
</dbReference>
<dbReference type="STRING" id="700598.Niako_4008"/>
<dbReference type="RefSeq" id="WP_014220201.1">
    <property type="nucleotide sequence ID" value="NC_016609.1"/>
</dbReference>
<dbReference type="PROSITE" id="PS51257">
    <property type="entry name" value="PROKAR_LIPOPROTEIN"/>
    <property type="match status" value="1"/>
</dbReference>
<reference evidence="1 2" key="1">
    <citation type="submission" date="2011-12" db="EMBL/GenBank/DDBJ databases">
        <title>The complete genome of Niastella koreensis GR20-10.</title>
        <authorList>
            <consortium name="US DOE Joint Genome Institute (JGI-PGF)"/>
            <person name="Lucas S."/>
            <person name="Han J."/>
            <person name="Lapidus A."/>
            <person name="Bruce D."/>
            <person name="Goodwin L."/>
            <person name="Pitluck S."/>
            <person name="Peters L."/>
            <person name="Kyrpides N."/>
            <person name="Mavromatis K."/>
            <person name="Ivanova N."/>
            <person name="Mikhailova N."/>
            <person name="Davenport K."/>
            <person name="Saunders E."/>
            <person name="Detter J.C."/>
            <person name="Tapia R."/>
            <person name="Han C."/>
            <person name="Land M."/>
            <person name="Hauser L."/>
            <person name="Markowitz V."/>
            <person name="Cheng J.-F."/>
            <person name="Hugenholtz P."/>
            <person name="Woyke T."/>
            <person name="Wu D."/>
            <person name="Tindall B."/>
            <person name="Pomrenke H."/>
            <person name="Brambilla E."/>
            <person name="Klenk H.-P."/>
            <person name="Eisen J.A."/>
        </authorList>
    </citation>
    <scope>NUCLEOTIDE SEQUENCE [LARGE SCALE GENOMIC DNA]</scope>
    <source>
        <strain evidence="2">DSM 17620 / KACC 11465 / NBRC 106392 / GR20-10</strain>
    </source>
</reference>
<proteinExistence type="predicted"/>
<evidence type="ECO:0000313" key="2">
    <source>
        <dbReference type="Proteomes" id="UP000005438"/>
    </source>
</evidence>
<dbReference type="OrthoDB" id="1031873at2"/>
<dbReference type="EMBL" id="CP003178">
    <property type="protein sequence ID" value="AEW00289.1"/>
    <property type="molecule type" value="Genomic_DNA"/>
</dbReference>
<dbReference type="eggNOG" id="ENOG5033DUR">
    <property type="taxonomic scope" value="Bacteria"/>
</dbReference>
<gene>
    <name evidence="1" type="ordered locus">Niako_4008</name>
</gene>
<sequence>MKKYSRIVTLIAIISSVLMVSCKKEGGSTDIISLSKMGTEFYFGQRVPVWTDFSSGAKDYTQMNFDWSCSAGRFDDANTAHLFENLWVAPDSIGDFQVTVNAKYGNGGVATRTTDMNVDVYFTDHFYYQFANQLSSVWSQKSNTITYSTSGNDTTNCLTVVPSGTDTPYISRSLSLPLTVPFSVRTRLAFTTGTGTGGLNYRDDGNTDSIPSFTYISIRFQQPKTNTTYPFIREIRWEFAPIKLSKAKTPASVKNYQLRYERFTPTTGQSVWSSDSLNTIGLPNPLALITPTSGWDNRFQMKGDTYKRFSFAMAADYTFTAYVDGVQWVTSSAIKNWINDAKNRYPGFQDPVPGTYMISYPGLKTTSDKVKTTMKVNEVRITNTQSEIPLL</sequence>
<dbReference type="AlphaFoldDB" id="G8TAU6"/>
<accession>G8TAU6</accession>
<dbReference type="KEGG" id="nko:Niako_4008"/>
<evidence type="ECO:0008006" key="3">
    <source>
        <dbReference type="Google" id="ProtNLM"/>
    </source>
</evidence>
<evidence type="ECO:0000313" key="1">
    <source>
        <dbReference type="EMBL" id="AEW00289.1"/>
    </source>
</evidence>
<protein>
    <recommendedName>
        <fullName evidence="3">PKD domain-containing protein</fullName>
    </recommendedName>
</protein>